<organism evidence="3 4">
    <name type="scientific">Labilithrix luteola</name>
    <dbReference type="NCBI Taxonomy" id="1391654"/>
    <lineage>
        <taxon>Bacteria</taxon>
        <taxon>Pseudomonadati</taxon>
        <taxon>Myxococcota</taxon>
        <taxon>Polyangia</taxon>
        <taxon>Polyangiales</taxon>
        <taxon>Labilitrichaceae</taxon>
        <taxon>Labilithrix</taxon>
    </lineage>
</organism>
<reference evidence="3 4" key="1">
    <citation type="submission" date="2015-08" db="EMBL/GenBank/DDBJ databases">
        <authorList>
            <person name="Babu N.S."/>
            <person name="Beckwith C.J."/>
            <person name="Beseler K.G."/>
            <person name="Brison A."/>
            <person name="Carone J.V."/>
            <person name="Caskin T.P."/>
            <person name="Diamond M."/>
            <person name="Durham M.E."/>
            <person name="Foxe J.M."/>
            <person name="Go M."/>
            <person name="Henderson B.A."/>
            <person name="Jones I.B."/>
            <person name="McGettigan J.A."/>
            <person name="Micheletti S.J."/>
            <person name="Nasrallah M.E."/>
            <person name="Ortiz D."/>
            <person name="Piller C.R."/>
            <person name="Privatt S.R."/>
            <person name="Schneider S.L."/>
            <person name="Sharp S."/>
            <person name="Smith T.C."/>
            <person name="Stanton J.D."/>
            <person name="Ullery H.E."/>
            <person name="Wilson R.J."/>
            <person name="Serrano M.G."/>
            <person name="Buck G."/>
            <person name="Lee V."/>
            <person name="Wang Y."/>
            <person name="Carvalho R."/>
            <person name="Voegtly L."/>
            <person name="Shi R."/>
            <person name="Duckworth R."/>
            <person name="Johnson A."/>
            <person name="Loviza R."/>
            <person name="Walstead R."/>
            <person name="Shah Z."/>
            <person name="Kiflezghi M."/>
            <person name="Wade K."/>
            <person name="Ball S.L."/>
            <person name="Bradley K.W."/>
            <person name="Asai D.J."/>
            <person name="Bowman C.A."/>
            <person name="Russell D.A."/>
            <person name="Pope W.H."/>
            <person name="Jacobs-Sera D."/>
            <person name="Hendrix R.W."/>
            <person name="Hatfull G.F."/>
        </authorList>
    </citation>
    <scope>NUCLEOTIDE SEQUENCE [LARGE SCALE GENOMIC DNA]</scope>
    <source>
        <strain evidence="3 4">DSM 27648</strain>
    </source>
</reference>
<proteinExistence type="predicted"/>
<dbReference type="InterPro" id="IPR050902">
    <property type="entry name" value="ABC_Transporter_SBP"/>
</dbReference>
<dbReference type="NCBIfam" id="NF038402">
    <property type="entry name" value="TroA_like"/>
    <property type="match status" value="2"/>
</dbReference>
<protein>
    <submittedName>
        <fullName evidence="3">Vitamin B12 ABC transporter, B12-binding component BtuF</fullName>
    </submittedName>
</protein>
<dbReference type="Proteomes" id="UP000064967">
    <property type="component" value="Chromosome"/>
</dbReference>
<keyword evidence="1" id="KW-0732">Signal</keyword>
<dbReference type="SUPFAM" id="SSF53807">
    <property type="entry name" value="Helical backbone' metal receptor"/>
    <property type="match status" value="1"/>
</dbReference>
<sequence>MTTRGLLRIQDDRKRELTFGVAPKRVVSLVPSDTYNVAALGCGAALVGRTDYCELPAEIVSALPSIGGTKNPKIDAILALEPDLVLANQEENTKSDLEALAQAGIKVFVAFPKRAADGVAHLARLARIFRVDGEPQVRELVRRGYAEIREAEASRASSRAVPTFCPIWMKPLMTINGDTFISNVLELAGATNVFADRERRYPLAADLGRAAPLPGDATAGRDTRYPRITLEEVADRAPELVLLPDEPHPFTDEDAAVFRAQGTPAAKHDLVLRTSGKDLCWYGARTIEGLPRVRALIESARQRYPG</sequence>
<evidence type="ECO:0000313" key="3">
    <source>
        <dbReference type="EMBL" id="AKU94623.1"/>
    </source>
</evidence>
<dbReference type="InterPro" id="IPR002491">
    <property type="entry name" value="ABC_transptr_periplasmic_BD"/>
</dbReference>
<dbReference type="RefSeq" id="WP_146646187.1">
    <property type="nucleotide sequence ID" value="NZ_CP012333.1"/>
</dbReference>
<dbReference type="PANTHER" id="PTHR30535:SF35">
    <property type="entry name" value="PERIPLASMIC BINDING PROTEIN"/>
    <property type="match status" value="1"/>
</dbReference>
<dbReference type="OrthoDB" id="9787830at2"/>
<accession>A0A0K1PM60</accession>
<keyword evidence="4" id="KW-1185">Reference proteome</keyword>
<gene>
    <name evidence="3" type="ORF">AKJ09_01287</name>
</gene>
<dbReference type="AlphaFoldDB" id="A0A0K1PM60"/>
<feature type="domain" description="Fe/B12 periplasmic-binding" evidence="2">
    <location>
        <begin position="25"/>
        <end position="304"/>
    </location>
</feature>
<evidence type="ECO:0000313" key="4">
    <source>
        <dbReference type="Proteomes" id="UP000064967"/>
    </source>
</evidence>
<dbReference type="EMBL" id="CP012333">
    <property type="protein sequence ID" value="AKU94623.1"/>
    <property type="molecule type" value="Genomic_DNA"/>
</dbReference>
<dbReference type="PANTHER" id="PTHR30535">
    <property type="entry name" value="VITAMIN B12-BINDING PROTEIN"/>
    <property type="match status" value="1"/>
</dbReference>
<dbReference type="Pfam" id="PF01497">
    <property type="entry name" value="Peripla_BP_2"/>
    <property type="match status" value="1"/>
</dbReference>
<dbReference type="PROSITE" id="PS50983">
    <property type="entry name" value="FE_B12_PBP"/>
    <property type="match status" value="1"/>
</dbReference>
<evidence type="ECO:0000259" key="2">
    <source>
        <dbReference type="PROSITE" id="PS50983"/>
    </source>
</evidence>
<name>A0A0K1PM60_9BACT</name>
<dbReference type="InterPro" id="IPR054828">
    <property type="entry name" value="Vit_B12_bind_prot"/>
</dbReference>
<evidence type="ECO:0000256" key="1">
    <source>
        <dbReference type="ARBA" id="ARBA00022729"/>
    </source>
</evidence>
<dbReference type="Gene3D" id="3.40.50.1980">
    <property type="entry name" value="Nitrogenase molybdenum iron protein domain"/>
    <property type="match status" value="2"/>
</dbReference>
<dbReference type="KEGG" id="llu:AKJ09_01287"/>
<dbReference type="STRING" id="1391654.AKJ09_01287"/>